<name>A0A1M5NHG8_9HYPH</name>
<keyword evidence="4 6" id="KW-1133">Transmembrane helix</keyword>
<evidence type="ECO:0000259" key="7">
    <source>
        <dbReference type="Pfam" id="PF00892"/>
    </source>
</evidence>
<feature type="transmembrane region" description="Helical" evidence="6">
    <location>
        <begin position="72"/>
        <end position="92"/>
    </location>
</feature>
<reference evidence="8 9" key="1">
    <citation type="submission" date="2016-11" db="EMBL/GenBank/DDBJ databases">
        <authorList>
            <person name="Jaros S."/>
            <person name="Januszkiewicz K."/>
            <person name="Wedrychowicz H."/>
        </authorList>
    </citation>
    <scope>NUCLEOTIDE SEQUENCE [LARGE SCALE GENOMIC DNA]</scope>
    <source>
        <strain evidence="8 9">DSM 19436</strain>
    </source>
</reference>
<keyword evidence="3 6" id="KW-0812">Transmembrane</keyword>
<dbReference type="EMBL" id="FQUP01000009">
    <property type="protein sequence ID" value="SHG88885.1"/>
    <property type="molecule type" value="Genomic_DNA"/>
</dbReference>
<feature type="domain" description="EamA" evidence="7">
    <location>
        <begin position="9"/>
        <end position="141"/>
    </location>
</feature>
<feature type="transmembrane region" description="Helical" evidence="6">
    <location>
        <begin position="104"/>
        <end position="124"/>
    </location>
</feature>
<protein>
    <submittedName>
        <fullName evidence="8">EamA-like transporter family protein</fullName>
    </submittedName>
</protein>
<feature type="transmembrane region" description="Helical" evidence="6">
    <location>
        <begin position="130"/>
        <end position="162"/>
    </location>
</feature>
<keyword evidence="9" id="KW-1185">Reference proteome</keyword>
<dbReference type="InterPro" id="IPR000620">
    <property type="entry name" value="EamA_dom"/>
</dbReference>
<organism evidence="8 9">
    <name type="scientific">Kaistia soli DSM 19436</name>
    <dbReference type="NCBI Taxonomy" id="1122133"/>
    <lineage>
        <taxon>Bacteria</taxon>
        <taxon>Pseudomonadati</taxon>
        <taxon>Pseudomonadota</taxon>
        <taxon>Alphaproteobacteria</taxon>
        <taxon>Hyphomicrobiales</taxon>
        <taxon>Kaistiaceae</taxon>
        <taxon>Kaistia</taxon>
    </lineage>
</organism>
<evidence type="ECO:0000256" key="3">
    <source>
        <dbReference type="ARBA" id="ARBA00022692"/>
    </source>
</evidence>
<evidence type="ECO:0000256" key="6">
    <source>
        <dbReference type="SAM" id="Phobius"/>
    </source>
</evidence>
<dbReference type="PANTHER" id="PTHR22911">
    <property type="entry name" value="ACYL-MALONYL CONDENSING ENZYME-RELATED"/>
    <property type="match status" value="1"/>
</dbReference>
<comment type="subcellular location">
    <subcellularLocation>
        <location evidence="1">Membrane</location>
        <topology evidence="1">Multi-pass membrane protein</topology>
    </subcellularLocation>
</comment>
<keyword evidence="5 6" id="KW-0472">Membrane</keyword>
<dbReference type="STRING" id="1122133.SAMN02745157_5001"/>
<dbReference type="RefSeq" id="WP_073058473.1">
    <property type="nucleotide sequence ID" value="NZ_FQUP01000009.1"/>
</dbReference>
<dbReference type="Proteomes" id="UP000184485">
    <property type="component" value="Unassembled WGS sequence"/>
</dbReference>
<dbReference type="InterPro" id="IPR037185">
    <property type="entry name" value="EmrE-like"/>
</dbReference>
<dbReference type="AlphaFoldDB" id="A0A1M5NHG8"/>
<evidence type="ECO:0000313" key="8">
    <source>
        <dbReference type="EMBL" id="SHG88885.1"/>
    </source>
</evidence>
<evidence type="ECO:0000256" key="2">
    <source>
        <dbReference type="ARBA" id="ARBA00009853"/>
    </source>
</evidence>
<feature type="transmembrane region" description="Helical" evidence="6">
    <location>
        <begin position="6"/>
        <end position="28"/>
    </location>
</feature>
<feature type="transmembrane region" description="Helical" evidence="6">
    <location>
        <begin position="40"/>
        <end position="60"/>
    </location>
</feature>
<gene>
    <name evidence="8" type="ORF">SAMN02745157_5001</name>
</gene>
<proteinExistence type="inferred from homology"/>
<accession>A0A1M5NHG8</accession>
<feature type="transmembrane region" description="Helical" evidence="6">
    <location>
        <begin position="174"/>
        <end position="198"/>
    </location>
</feature>
<feature type="transmembrane region" description="Helical" evidence="6">
    <location>
        <begin position="210"/>
        <end position="230"/>
    </location>
</feature>
<dbReference type="PANTHER" id="PTHR22911:SF6">
    <property type="entry name" value="SOLUTE CARRIER FAMILY 35 MEMBER G1"/>
    <property type="match status" value="1"/>
</dbReference>
<feature type="transmembrane region" description="Helical" evidence="6">
    <location>
        <begin position="264"/>
        <end position="281"/>
    </location>
</feature>
<feature type="transmembrane region" description="Helical" evidence="6">
    <location>
        <begin position="242"/>
        <end position="258"/>
    </location>
</feature>
<dbReference type="Pfam" id="PF00892">
    <property type="entry name" value="EamA"/>
    <property type="match status" value="1"/>
</dbReference>
<dbReference type="OrthoDB" id="7165334at2"/>
<sequence>MTSFQANIRGISMILLSSLVFILNDTLIKLASARLPTGQILVMRGGVGLVLILVVLFATGTHRYWRHALNPLVFWRTVGEVVATVLYLYALFHMPIANISAVNQIVPLMTTAAAAVFLGEVVGWRRWSAIAVGFVGVMIVMRPGVAGFDAYALAALGSMAFITMRDLVTRSFPVGMPTLLVTAVTAAAVTLTGGVIALGETWLIPSTYEWVILSGAACLLLIGYGTMILAMRGGSLAVIAPFRYVVILYAITIGYLVWGDIPDSYTIIGTLIVVATGLYSIHRERRVAVVSPSSA</sequence>
<evidence type="ECO:0000256" key="5">
    <source>
        <dbReference type="ARBA" id="ARBA00023136"/>
    </source>
</evidence>
<evidence type="ECO:0000256" key="1">
    <source>
        <dbReference type="ARBA" id="ARBA00004141"/>
    </source>
</evidence>
<comment type="similarity">
    <text evidence="2">Belongs to the drug/metabolite transporter (DMT) superfamily. 10 TMS drug/metabolite exporter (DME) (TC 2.A.7.3) family.</text>
</comment>
<evidence type="ECO:0000256" key="4">
    <source>
        <dbReference type="ARBA" id="ARBA00022989"/>
    </source>
</evidence>
<evidence type="ECO:0000313" key="9">
    <source>
        <dbReference type="Proteomes" id="UP000184485"/>
    </source>
</evidence>
<dbReference type="SUPFAM" id="SSF103481">
    <property type="entry name" value="Multidrug resistance efflux transporter EmrE"/>
    <property type="match status" value="2"/>
</dbReference>
<dbReference type="GO" id="GO:0016020">
    <property type="term" value="C:membrane"/>
    <property type="evidence" value="ECO:0007669"/>
    <property type="project" value="UniProtKB-SubCell"/>
</dbReference>